<proteinExistence type="predicted"/>
<evidence type="ECO:0000313" key="1">
    <source>
        <dbReference type="EMBL" id="VVC02508.1"/>
    </source>
</evidence>
<dbReference type="Proteomes" id="UP000789941">
    <property type="component" value="Unassembled WGS sequence"/>
</dbReference>
<name>A0A5E4LMX9_9ARCH</name>
<evidence type="ECO:0000313" key="2">
    <source>
        <dbReference type="Proteomes" id="UP000789941"/>
    </source>
</evidence>
<dbReference type="AlphaFoldDB" id="A0A5E4LMX9"/>
<organism evidence="1 2">
    <name type="scientific">Candidatus Bilamarchaeum dharawalense</name>
    <dbReference type="NCBI Taxonomy" id="2885759"/>
    <lineage>
        <taxon>Archaea</taxon>
        <taxon>Candidatus Micrarchaeota</taxon>
        <taxon>Candidatus Micrarchaeia</taxon>
        <taxon>Candidatus Anstonellales</taxon>
        <taxon>Candidatus Bilamarchaeaceae</taxon>
        <taxon>Candidatus Bilamarchaeum</taxon>
    </lineage>
</organism>
<dbReference type="EMBL" id="CABMJJ010000001">
    <property type="protein sequence ID" value="VVC02508.1"/>
    <property type="molecule type" value="Genomic_DNA"/>
</dbReference>
<protein>
    <submittedName>
        <fullName evidence="1">Uncharacterized protein</fullName>
    </submittedName>
</protein>
<accession>A0A5E4LMX9</accession>
<sequence length="85" mass="9517">MADTKQVTIRGEYLESKAGPLVDGVILINEVYDEKLRGKIVEVTGVISNEHEYKPEPYEKGKPISQGFDIPVMREITSIKVIGKK</sequence>
<reference evidence="1 2" key="1">
    <citation type="submission" date="2019-08" db="EMBL/GenBank/DDBJ databases">
        <authorList>
            <person name="Vazquez-Campos X."/>
        </authorList>
    </citation>
    <scope>NUCLEOTIDE SEQUENCE [LARGE SCALE GENOMIC DNA]</scope>
    <source>
        <strain evidence="1">LFW-283_2</strain>
    </source>
</reference>
<comment type="caution">
    <text evidence="1">The sequence shown here is derived from an EMBL/GenBank/DDBJ whole genome shotgun (WGS) entry which is preliminary data.</text>
</comment>
<gene>
    <name evidence="1" type="ORF">LFW2832_00040</name>
</gene>